<dbReference type="AlphaFoldDB" id="A0AAN9PUR2"/>
<evidence type="ECO:0000313" key="1">
    <source>
        <dbReference type="EMBL" id="KAK7311466.1"/>
    </source>
</evidence>
<protein>
    <submittedName>
        <fullName evidence="1">Uncharacterized protein</fullName>
    </submittedName>
</protein>
<accession>A0AAN9PUR2</accession>
<proteinExistence type="predicted"/>
<organism evidence="1 2">
    <name type="scientific">Clitoria ternatea</name>
    <name type="common">Butterfly pea</name>
    <dbReference type="NCBI Taxonomy" id="43366"/>
    <lineage>
        <taxon>Eukaryota</taxon>
        <taxon>Viridiplantae</taxon>
        <taxon>Streptophyta</taxon>
        <taxon>Embryophyta</taxon>
        <taxon>Tracheophyta</taxon>
        <taxon>Spermatophyta</taxon>
        <taxon>Magnoliopsida</taxon>
        <taxon>eudicotyledons</taxon>
        <taxon>Gunneridae</taxon>
        <taxon>Pentapetalae</taxon>
        <taxon>rosids</taxon>
        <taxon>fabids</taxon>
        <taxon>Fabales</taxon>
        <taxon>Fabaceae</taxon>
        <taxon>Papilionoideae</taxon>
        <taxon>50 kb inversion clade</taxon>
        <taxon>NPAAA clade</taxon>
        <taxon>indigoferoid/millettioid clade</taxon>
        <taxon>Phaseoleae</taxon>
        <taxon>Clitoria</taxon>
    </lineage>
</organism>
<dbReference type="EMBL" id="JAYKXN010000002">
    <property type="protein sequence ID" value="KAK7311466.1"/>
    <property type="molecule type" value="Genomic_DNA"/>
</dbReference>
<sequence length="181" mass="20065">MALYTINCMKLTRWGPLTRAYDDMEMRGSNRVEVGLRHPNSLLCIKKSRGVVGPPLKSEGEKEPLVKSVESLIAPLGFRDVASRMKCFDSIVSRIKETLHQAPSSHIQVMPLRTEPSPGASSLQQFFTPIVILLKKSLESSRLTLTVRNNTSESSIINTERITAPLPNEIESTALPVGPFH</sequence>
<dbReference type="Proteomes" id="UP001359559">
    <property type="component" value="Unassembled WGS sequence"/>
</dbReference>
<name>A0AAN9PUR2_CLITE</name>
<gene>
    <name evidence="1" type="ORF">RJT34_09625</name>
</gene>
<keyword evidence="2" id="KW-1185">Reference proteome</keyword>
<comment type="caution">
    <text evidence="1">The sequence shown here is derived from an EMBL/GenBank/DDBJ whole genome shotgun (WGS) entry which is preliminary data.</text>
</comment>
<reference evidence="1 2" key="1">
    <citation type="submission" date="2024-01" db="EMBL/GenBank/DDBJ databases">
        <title>The genomes of 5 underutilized Papilionoideae crops provide insights into root nodulation and disease resistance.</title>
        <authorList>
            <person name="Yuan L."/>
        </authorList>
    </citation>
    <scope>NUCLEOTIDE SEQUENCE [LARGE SCALE GENOMIC DNA]</scope>
    <source>
        <strain evidence="1">LY-2023</strain>
        <tissue evidence="1">Leaf</tissue>
    </source>
</reference>
<evidence type="ECO:0000313" key="2">
    <source>
        <dbReference type="Proteomes" id="UP001359559"/>
    </source>
</evidence>